<dbReference type="PANTHER" id="PTHR32387">
    <property type="entry name" value="WU:FJ29H11"/>
    <property type="match status" value="1"/>
</dbReference>
<comment type="caution">
    <text evidence="1">The sequence shown here is derived from an EMBL/GenBank/DDBJ whole genome shotgun (WGS) entry which is preliminary data.</text>
</comment>
<sequence length="992" mass="113189">MSPSQARALVGQLANDHGHLREEYSQMSPEIRRRVEEALFEKDEIIGSSVITLAKNLCSKDTRFIFELLQNVDDNLFKTVSQLGQDPQVSFCVFNDRIVVEYNEDGFSQENLRAICNIGKSSKTGSQGYIGERGIGFKSIFKHRPGDSGMGMISPEWEEPAEQLDAPLTRMTFWLHDNVDAPARVEQLKTIEGQLNDLQPAMLLFLKQLNRVYVRLFDIAGTETLSSTLSLLPGEAPNRDIVERVRTSGGREESRTRQVYHVTRKRLNGFERSETRECPEREDADTADTIADVVLAFPLSDKSEPIIEPQDIFAFLPVRQVGFTFLIHTNFVTLANREDIVTTSPRNKSLRHGLAITFRSAVKQMCGDPVLRYKWMRYLPAPSRPWEEFWKSFVITLEGIMRDANVLEAMASNSLRFMKQLRIVHHIALDGEGNHLFADLEEGQEFYLSKRYEPKDMKILWAYKMEGLSMFEVIARVRNDLRNESTSRMKSQYTQDDWHSRAAKLLCKPFETSWPGPIDEIKGLQIVPLSDGRWVTANPGQLYFPTTTEGISYIPAALNLNLVCANAASNPERRRLFFFPGRCGGVKRFHSVPDSPAVPFHLALERDQFGHFSVILAISLPSTLRSRVEHKDVYIADESPYGPSKPGLAVLFAHYDYFTFAAGPEMPGEEDSQRISWEFRHVAISQPAQVMGLLKSLWSVEGHNVLSNDGLRQEVMELDVICQGGSYQSLQHTVLPLLYLKQIASRFLEPDEFFPFLELETPIDDYELSGSWRFLDKFNVKRTDDLSFYLSLLKAIVLPSITSGPRQHIGVARASRVWDPYVNIQLKYVSSADRDESRDPEWGPTILIPKPPSQSPVWCIPRACLLGAPQDIASHQPVDSIYQHIFPDMPDQVNTVMQFLSETLRVQRCSWQHLLEDLRVTKQNSLPHQRVKERYQNLYSKRPLAEADKEAIRDIIEAEALILVQINGESLWLPPSQWIDFHTLRPFSRGQV</sequence>
<reference evidence="1" key="1">
    <citation type="journal article" date="2023" name="Mol. Phylogenet. Evol.">
        <title>Genome-scale phylogeny and comparative genomics of the fungal order Sordariales.</title>
        <authorList>
            <person name="Hensen N."/>
            <person name="Bonometti L."/>
            <person name="Westerberg I."/>
            <person name="Brannstrom I.O."/>
            <person name="Guillou S."/>
            <person name="Cros-Aarteil S."/>
            <person name="Calhoun S."/>
            <person name="Haridas S."/>
            <person name="Kuo A."/>
            <person name="Mondo S."/>
            <person name="Pangilinan J."/>
            <person name="Riley R."/>
            <person name="LaButti K."/>
            <person name="Andreopoulos B."/>
            <person name="Lipzen A."/>
            <person name="Chen C."/>
            <person name="Yan M."/>
            <person name="Daum C."/>
            <person name="Ng V."/>
            <person name="Clum A."/>
            <person name="Steindorff A."/>
            <person name="Ohm R.A."/>
            <person name="Martin F."/>
            <person name="Silar P."/>
            <person name="Natvig D.O."/>
            <person name="Lalanne C."/>
            <person name="Gautier V."/>
            <person name="Ament-Velasquez S.L."/>
            <person name="Kruys A."/>
            <person name="Hutchinson M.I."/>
            <person name="Powell A.J."/>
            <person name="Barry K."/>
            <person name="Miller A.N."/>
            <person name="Grigoriev I.V."/>
            <person name="Debuchy R."/>
            <person name="Gladieux P."/>
            <person name="Hiltunen Thoren M."/>
            <person name="Johannesson H."/>
        </authorList>
    </citation>
    <scope>NUCLEOTIDE SEQUENCE</scope>
    <source>
        <strain evidence="1">CBS 232.78</strain>
    </source>
</reference>
<dbReference type="Gene3D" id="3.30.565.10">
    <property type="entry name" value="Histidine kinase-like ATPase, C-terminal domain"/>
    <property type="match status" value="1"/>
</dbReference>
<organism evidence="1 2">
    <name type="scientific">Podospora didyma</name>
    <dbReference type="NCBI Taxonomy" id="330526"/>
    <lineage>
        <taxon>Eukaryota</taxon>
        <taxon>Fungi</taxon>
        <taxon>Dikarya</taxon>
        <taxon>Ascomycota</taxon>
        <taxon>Pezizomycotina</taxon>
        <taxon>Sordariomycetes</taxon>
        <taxon>Sordariomycetidae</taxon>
        <taxon>Sordariales</taxon>
        <taxon>Podosporaceae</taxon>
        <taxon>Podospora</taxon>
    </lineage>
</organism>
<dbReference type="InterPro" id="IPR036890">
    <property type="entry name" value="HATPase_C_sf"/>
</dbReference>
<dbReference type="InterPro" id="IPR052957">
    <property type="entry name" value="Auxin_embryo_med"/>
</dbReference>
<gene>
    <name evidence="1" type="ORF">B0H63DRAFT_542165</name>
</gene>
<proteinExistence type="predicted"/>
<dbReference type="EMBL" id="JAULSW010000003">
    <property type="protein sequence ID" value="KAK3387765.1"/>
    <property type="molecule type" value="Genomic_DNA"/>
</dbReference>
<dbReference type="SUPFAM" id="SSF55874">
    <property type="entry name" value="ATPase domain of HSP90 chaperone/DNA topoisomerase II/histidine kinase"/>
    <property type="match status" value="1"/>
</dbReference>
<evidence type="ECO:0000313" key="1">
    <source>
        <dbReference type="EMBL" id="KAK3387765.1"/>
    </source>
</evidence>
<dbReference type="PANTHER" id="PTHR32387:SF0">
    <property type="entry name" value="PROTEIN NO VEIN"/>
    <property type="match status" value="1"/>
</dbReference>
<name>A0AAE0NUN5_9PEZI</name>
<accession>A0AAE0NUN5</accession>
<dbReference type="NCBIfam" id="NF047352">
    <property type="entry name" value="P_loop_sacsin"/>
    <property type="match status" value="1"/>
</dbReference>
<evidence type="ECO:0000313" key="2">
    <source>
        <dbReference type="Proteomes" id="UP001285441"/>
    </source>
</evidence>
<reference evidence="1" key="2">
    <citation type="submission" date="2023-06" db="EMBL/GenBank/DDBJ databases">
        <authorList>
            <consortium name="Lawrence Berkeley National Laboratory"/>
            <person name="Haridas S."/>
            <person name="Hensen N."/>
            <person name="Bonometti L."/>
            <person name="Westerberg I."/>
            <person name="Brannstrom I.O."/>
            <person name="Guillou S."/>
            <person name="Cros-Aarteil S."/>
            <person name="Calhoun S."/>
            <person name="Kuo A."/>
            <person name="Mondo S."/>
            <person name="Pangilinan J."/>
            <person name="Riley R."/>
            <person name="LaButti K."/>
            <person name="Andreopoulos B."/>
            <person name="Lipzen A."/>
            <person name="Chen C."/>
            <person name="Yanf M."/>
            <person name="Daum C."/>
            <person name="Ng V."/>
            <person name="Clum A."/>
            <person name="Steindorff A."/>
            <person name="Ohm R."/>
            <person name="Martin F."/>
            <person name="Silar P."/>
            <person name="Natvig D."/>
            <person name="Lalanne C."/>
            <person name="Gautier V."/>
            <person name="Ament-velasquez S.L."/>
            <person name="Kruys A."/>
            <person name="Hutchinson M.I."/>
            <person name="Powell A.J."/>
            <person name="Barry K."/>
            <person name="Miller A.N."/>
            <person name="Grigoriev I.V."/>
            <person name="Debuchy R."/>
            <person name="Gladieux P."/>
            <person name="Thoren M.H."/>
            <person name="Johannesson H."/>
        </authorList>
    </citation>
    <scope>NUCLEOTIDE SEQUENCE</scope>
    <source>
        <strain evidence="1">CBS 232.78</strain>
    </source>
</reference>
<dbReference type="Proteomes" id="UP001285441">
    <property type="component" value="Unassembled WGS sequence"/>
</dbReference>
<dbReference type="AlphaFoldDB" id="A0AAE0NUN5"/>
<keyword evidence="2" id="KW-1185">Reference proteome</keyword>
<protein>
    <submittedName>
        <fullName evidence="1">Uncharacterized protein</fullName>
    </submittedName>
</protein>